<dbReference type="InterPro" id="IPR020845">
    <property type="entry name" value="AMP-binding_CS"/>
</dbReference>
<protein>
    <recommendedName>
        <fullName evidence="3">AMP-dependent synthetase/ligase domain-containing protein</fullName>
    </recommendedName>
</protein>
<keyword evidence="1" id="KW-0547">Nucleotide-binding</keyword>
<dbReference type="GO" id="GO:0016020">
    <property type="term" value="C:membrane"/>
    <property type="evidence" value="ECO:0007669"/>
    <property type="project" value="TreeGrafter"/>
</dbReference>
<dbReference type="SUPFAM" id="SSF56801">
    <property type="entry name" value="Acetyl-CoA synthetase-like"/>
    <property type="match status" value="1"/>
</dbReference>
<dbReference type="GO" id="GO:0005524">
    <property type="term" value="F:ATP binding"/>
    <property type="evidence" value="ECO:0007669"/>
    <property type="project" value="UniProtKB-KW"/>
</dbReference>
<comment type="caution">
    <text evidence="4">The sequence shown here is derived from an EMBL/GenBank/DDBJ whole genome shotgun (WGS) entry which is preliminary data.</text>
</comment>
<keyword evidence="2" id="KW-0067">ATP-binding</keyword>
<proteinExistence type="predicted"/>
<feature type="non-terminal residue" evidence="4">
    <location>
        <position position="340"/>
    </location>
</feature>
<feature type="domain" description="AMP-dependent synthetase/ligase" evidence="3">
    <location>
        <begin position="1"/>
        <end position="336"/>
    </location>
</feature>
<organism evidence="4">
    <name type="scientific">marine sediment metagenome</name>
    <dbReference type="NCBI Taxonomy" id="412755"/>
    <lineage>
        <taxon>unclassified sequences</taxon>
        <taxon>metagenomes</taxon>
        <taxon>ecological metagenomes</taxon>
    </lineage>
</organism>
<sequence length="340" mass="37245">FVAVQSAGGVPVPLYQDAAAEEIAYAIDHCGAVFVIAGDQEQVDKVSEAAVSGGSLRHTIYLDARGLRKYDHAALSSYADVQQAGRDARDRLMPELVARRAELTSGSKCVMLYTSGTTGRPKGVVLSNANIIETSKNSSTFDHLRASDEVLAYLPMAWVGDFIFSIGQSYWTGFCVNCPESQDTMMTDLREIGPTYYFAPPRVFEQQLTNVMIRMEDATRVKKWLFDKFMALARRVGPDILDGRPVSGGDKLKYRLGELMIYGPLKNTLGLSRVRVGYTAGEAIGPEIFDFYRGLGINLKQLYGQTEASVFITQQPDNEVRSDTVGVPSPGVELKIGKTG</sequence>
<reference evidence="4" key="1">
    <citation type="journal article" date="2015" name="Nature">
        <title>Complex archaea that bridge the gap between prokaryotes and eukaryotes.</title>
        <authorList>
            <person name="Spang A."/>
            <person name="Saw J.H."/>
            <person name="Jorgensen S.L."/>
            <person name="Zaremba-Niedzwiedzka K."/>
            <person name="Martijn J."/>
            <person name="Lind A.E."/>
            <person name="van Eijk R."/>
            <person name="Schleper C."/>
            <person name="Guy L."/>
            <person name="Ettema T.J."/>
        </authorList>
    </citation>
    <scope>NUCLEOTIDE SEQUENCE</scope>
</reference>
<dbReference type="InterPro" id="IPR000873">
    <property type="entry name" value="AMP-dep_synth/lig_dom"/>
</dbReference>
<dbReference type="AlphaFoldDB" id="A0A0F8WPY6"/>
<dbReference type="InterPro" id="IPR042099">
    <property type="entry name" value="ANL_N_sf"/>
</dbReference>
<dbReference type="Gene3D" id="3.40.50.12780">
    <property type="entry name" value="N-terminal domain of ligase-like"/>
    <property type="match status" value="1"/>
</dbReference>
<evidence type="ECO:0000256" key="1">
    <source>
        <dbReference type="ARBA" id="ARBA00022741"/>
    </source>
</evidence>
<dbReference type="GO" id="GO:0004467">
    <property type="term" value="F:long-chain fatty acid-CoA ligase activity"/>
    <property type="evidence" value="ECO:0007669"/>
    <property type="project" value="TreeGrafter"/>
</dbReference>
<gene>
    <name evidence="4" type="ORF">LCGC14_3125700</name>
</gene>
<accession>A0A0F8WPY6</accession>
<evidence type="ECO:0000256" key="2">
    <source>
        <dbReference type="ARBA" id="ARBA00022840"/>
    </source>
</evidence>
<dbReference type="PANTHER" id="PTHR43272">
    <property type="entry name" value="LONG-CHAIN-FATTY-ACID--COA LIGASE"/>
    <property type="match status" value="1"/>
</dbReference>
<evidence type="ECO:0000259" key="3">
    <source>
        <dbReference type="Pfam" id="PF00501"/>
    </source>
</evidence>
<evidence type="ECO:0000313" key="4">
    <source>
        <dbReference type="EMBL" id="KKK50370.1"/>
    </source>
</evidence>
<dbReference type="PANTHER" id="PTHR43272:SF33">
    <property type="entry name" value="AMP-BINDING DOMAIN-CONTAINING PROTEIN-RELATED"/>
    <property type="match status" value="1"/>
</dbReference>
<feature type="non-terminal residue" evidence="4">
    <location>
        <position position="1"/>
    </location>
</feature>
<dbReference type="PROSITE" id="PS00455">
    <property type="entry name" value="AMP_BINDING"/>
    <property type="match status" value="1"/>
</dbReference>
<name>A0A0F8WPY6_9ZZZZ</name>
<dbReference type="EMBL" id="LAZR01068057">
    <property type="protein sequence ID" value="KKK50370.1"/>
    <property type="molecule type" value="Genomic_DNA"/>
</dbReference>
<dbReference type="Pfam" id="PF00501">
    <property type="entry name" value="AMP-binding"/>
    <property type="match status" value="1"/>
</dbReference>